<gene>
    <name evidence="2" type="ORF">SAMN05216200_107160</name>
</gene>
<evidence type="ECO:0000313" key="2">
    <source>
        <dbReference type="EMBL" id="SHN71427.1"/>
    </source>
</evidence>
<evidence type="ECO:0000259" key="1">
    <source>
        <dbReference type="PROSITE" id="PS50925"/>
    </source>
</evidence>
<proteinExistence type="predicted"/>
<keyword evidence="3" id="KW-1185">Reference proteome</keyword>
<dbReference type="GO" id="GO:0071949">
    <property type="term" value="F:FAD binding"/>
    <property type="evidence" value="ECO:0007669"/>
    <property type="project" value="InterPro"/>
</dbReference>
<dbReference type="InterPro" id="IPR007024">
    <property type="entry name" value="BLUF_domain"/>
</dbReference>
<evidence type="ECO:0000313" key="3">
    <source>
        <dbReference type="Proteomes" id="UP000184066"/>
    </source>
</evidence>
<dbReference type="Proteomes" id="UP000184066">
    <property type="component" value="Unassembled WGS sequence"/>
</dbReference>
<organism evidence="2 3">
    <name type="scientific">Oceanicella actignis</name>
    <dbReference type="NCBI Taxonomy" id="1189325"/>
    <lineage>
        <taxon>Bacteria</taxon>
        <taxon>Pseudomonadati</taxon>
        <taxon>Pseudomonadota</taxon>
        <taxon>Alphaproteobacteria</taxon>
        <taxon>Rhodobacterales</taxon>
        <taxon>Paracoccaceae</taxon>
        <taxon>Oceanicella</taxon>
    </lineage>
</organism>
<dbReference type="EMBL" id="FRDL01000007">
    <property type="protein sequence ID" value="SHN71427.1"/>
    <property type="molecule type" value="Genomic_DNA"/>
</dbReference>
<dbReference type="AlphaFoldDB" id="A0A1M7TL28"/>
<dbReference type="Pfam" id="PF04940">
    <property type="entry name" value="BLUF"/>
    <property type="match status" value="1"/>
</dbReference>
<dbReference type="RefSeq" id="WP_072747774.1">
    <property type="nucleotide sequence ID" value="NZ_FOHL01000007.1"/>
</dbReference>
<accession>A0A1M7TL28</accession>
<reference evidence="2 3" key="1">
    <citation type="submission" date="2016-12" db="EMBL/GenBank/DDBJ databases">
        <authorList>
            <person name="Song W.-J."/>
            <person name="Kurnit D.M."/>
        </authorList>
    </citation>
    <scope>NUCLEOTIDE SEQUENCE [LARGE SCALE GENOMIC DNA]</scope>
    <source>
        <strain evidence="2 3">CGMCC 1.10808</strain>
    </source>
</reference>
<dbReference type="GO" id="GO:0009882">
    <property type="term" value="F:blue light photoreceptor activity"/>
    <property type="evidence" value="ECO:0007669"/>
    <property type="project" value="InterPro"/>
</dbReference>
<feature type="domain" description="BLUF" evidence="1">
    <location>
        <begin position="19"/>
        <end position="110"/>
    </location>
</feature>
<dbReference type="STRING" id="1189325.SAMN04488119_107160"/>
<name>A0A1M7TL28_9RHOB</name>
<dbReference type="SMART" id="SM01034">
    <property type="entry name" value="BLUF"/>
    <property type="match status" value="1"/>
</dbReference>
<dbReference type="SUPFAM" id="SSF54975">
    <property type="entry name" value="Acylphosphatase/BLUF domain-like"/>
    <property type="match status" value="1"/>
</dbReference>
<protein>
    <submittedName>
        <fullName evidence="2">Sensors of blue-light using FAD</fullName>
    </submittedName>
</protein>
<dbReference type="InterPro" id="IPR036046">
    <property type="entry name" value="Acylphosphatase-like_dom_sf"/>
</dbReference>
<dbReference type="PROSITE" id="PS50925">
    <property type="entry name" value="BLUF"/>
    <property type="match status" value="1"/>
</dbReference>
<dbReference type="Gene3D" id="3.30.70.100">
    <property type="match status" value="1"/>
</dbReference>
<sequence length="162" mass="17331">MSDQTEAHAGDGAAQIQRIRRLAFAVAWAAGFEDGVALRQVAVWSRRNLARGVTGMLLPTADGALQMVEGPEEEVIAVLSATAIDPRVASITVIFREWDQARMAPGAGLDVRMPDREVTLFHPAEGGLPPRPRLDAKVRAAELLAEALARGPQLGPLPLRLA</sequence>